<feature type="compositionally biased region" description="Polar residues" evidence="5">
    <location>
        <begin position="61"/>
        <end position="71"/>
    </location>
</feature>
<keyword evidence="2 3" id="KW-0961">Cell wall biogenesis/degradation</keyword>
<dbReference type="InterPro" id="IPR034718">
    <property type="entry name" value="RlpA"/>
</dbReference>
<keyword evidence="1 3" id="KW-0456">Lyase</keyword>
<evidence type="ECO:0000256" key="4">
    <source>
        <dbReference type="RuleBase" id="RU003495"/>
    </source>
</evidence>
<name>A0A7Z9C1K4_9CYAN</name>
<dbReference type="AlphaFoldDB" id="A0A7Z9C1K4"/>
<evidence type="ECO:0000256" key="1">
    <source>
        <dbReference type="ARBA" id="ARBA00023239"/>
    </source>
</evidence>
<dbReference type="InterPro" id="IPR009009">
    <property type="entry name" value="RlpA-like_DPBB"/>
</dbReference>
<dbReference type="Proteomes" id="UP000184550">
    <property type="component" value="Unassembled WGS sequence"/>
</dbReference>
<dbReference type="EC" id="4.2.2.-" evidence="3"/>
<accession>A0A7Z9C1K4</accession>
<comment type="function">
    <text evidence="3">Lytic transglycosylase with a strong preference for naked glycan strands that lack stem peptides.</text>
</comment>
<dbReference type="GO" id="GO:0000270">
    <property type="term" value="P:peptidoglycan metabolic process"/>
    <property type="evidence" value="ECO:0007669"/>
    <property type="project" value="UniProtKB-UniRule"/>
</dbReference>
<gene>
    <name evidence="3" type="primary">rlpA</name>
    <name evidence="7" type="ORF">PL8927_860042</name>
</gene>
<evidence type="ECO:0000256" key="5">
    <source>
        <dbReference type="SAM" id="MobiDB-lite"/>
    </source>
</evidence>
<protein>
    <recommendedName>
        <fullName evidence="3">Probable endolytic peptidoglycan transglycosylase RlpA</fullName>
        <ecNumber evidence="3">4.2.2.-</ecNumber>
    </recommendedName>
</protein>
<evidence type="ECO:0000313" key="8">
    <source>
        <dbReference type="Proteomes" id="UP000184550"/>
    </source>
</evidence>
<organism evidence="7 8">
    <name type="scientific">Planktothrix serta PCC 8927</name>
    <dbReference type="NCBI Taxonomy" id="671068"/>
    <lineage>
        <taxon>Bacteria</taxon>
        <taxon>Bacillati</taxon>
        <taxon>Cyanobacteriota</taxon>
        <taxon>Cyanophyceae</taxon>
        <taxon>Oscillatoriophycideae</taxon>
        <taxon>Oscillatoriales</taxon>
        <taxon>Microcoleaceae</taxon>
        <taxon>Planktothrix</taxon>
    </lineage>
</organism>
<evidence type="ECO:0000313" key="7">
    <source>
        <dbReference type="EMBL" id="VXD25363.1"/>
    </source>
</evidence>
<dbReference type="Gene3D" id="2.40.40.10">
    <property type="entry name" value="RlpA-like domain"/>
    <property type="match status" value="1"/>
</dbReference>
<comment type="similarity">
    <text evidence="3 4">Belongs to the RlpA family.</text>
</comment>
<evidence type="ECO:0000256" key="3">
    <source>
        <dbReference type="HAMAP-Rule" id="MF_02071"/>
    </source>
</evidence>
<dbReference type="InterPro" id="IPR012997">
    <property type="entry name" value="RplA"/>
</dbReference>
<feature type="region of interest" description="Disordered" evidence="5">
    <location>
        <begin position="61"/>
        <end position="97"/>
    </location>
</feature>
<comment type="caution">
    <text evidence="7">The sequence shown here is derived from an EMBL/GenBank/DDBJ whole genome shotgun (WGS) entry which is preliminary data.</text>
</comment>
<sequence>METNDMQYRPRSLFALTANRSNDKRGTRPGGRLMKHKIWSGLTAVIFLPVLSLSSSTHAESISAFNPNPSGSEGEPLNLISTTSTTTPSEDSNLSAPASEPIDVIKVGEYQSQQASTASVPESVAKIKAHEWNQQQAATLYIRNIPVLTFIKNENFDPKAITPPTLQPIKVGSYSDQAYLPNPKNPATPPAIATDPVSRATAVAAEINQLIRNNFDASTIQVRWDEQHQHYRIEVAGEELVTIDSQTILPDTTNDTATDALQATNRLRRQIGNAPPLSGIEGLPKPSLPDVATGFLFQRIEGWASWYGPGFDGGQTANGETFNQYDLTAAHPSLPFGTTVRVTNQDNGQSVVVRINDRGPYAGGRVIDLSKAAAQAIGMISSGVAPVQIDVLTPNQ</sequence>
<reference evidence="7" key="1">
    <citation type="submission" date="2019-10" db="EMBL/GenBank/DDBJ databases">
        <authorList>
            <consortium name="Genoscope - CEA"/>
            <person name="William W."/>
        </authorList>
    </citation>
    <scope>NUCLEOTIDE SEQUENCE [LARGE SCALE GENOMIC DNA]</scope>
    <source>
        <strain evidence="7">BBR_PRJEB10992</strain>
    </source>
</reference>
<dbReference type="CDD" id="cd22268">
    <property type="entry name" value="DPBB_RlpA-like"/>
    <property type="match status" value="1"/>
</dbReference>
<dbReference type="PANTHER" id="PTHR34183:SF8">
    <property type="entry name" value="ENDOLYTIC PEPTIDOGLYCAN TRANSGLYCOSYLASE RLPA-RELATED"/>
    <property type="match status" value="1"/>
</dbReference>
<dbReference type="EMBL" id="CZCU02000164">
    <property type="protein sequence ID" value="VXD25363.1"/>
    <property type="molecule type" value="Genomic_DNA"/>
</dbReference>
<dbReference type="NCBIfam" id="TIGR00413">
    <property type="entry name" value="rlpA"/>
    <property type="match status" value="1"/>
</dbReference>
<dbReference type="HAMAP" id="MF_02071">
    <property type="entry name" value="RlpA"/>
    <property type="match status" value="1"/>
</dbReference>
<dbReference type="Pfam" id="PF03330">
    <property type="entry name" value="DPBB_1"/>
    <property type="match status" value="1"/>
</dbReference>
<evidence type="ECO:0000259" key="6">
    <source>
        <dbReference type="Pfam" id="PF03330"/>
    </source>
</evidence>
<dbReference type="GO" id="GO:0071555">
    <property type="term" value="P:cell wall organization"/>
    <property type="evidence" value="ECO:0007669"/>
    <property type="project" value="UniProtKB-KW"/>
</dbReference>
<dbReference type="GO" id="GO:0008932">
    <property type="term" value="F:lytic endotransglycosylase activity"/>
    <property type="evidence" value="ECO:0007669"/>
    <property type="project" value="UniProtKB-UniRule"/>
</dbReference>
<dbReference type="SUPFAM" id="SSF50685">
    <property type="entry name" value="Barwin-like endoglucanases"/>
    <property type="match status" value="1"/>
</dbReference>
<feature type="domain" description="RlpA-like protein double-psi beta-barrel" evidence="6">
    <location>
        <begin position="301"/>
        <end position="389"/>
    </location>
</feature>
<keyword evidence="8" id="KW-1185">Reference proteome</keyword>
<dbReference type="PANTHER" id="PTHR34183">
    <property type="entry name" value="ENDOLYTIC PEPTIDOGLYCAN TRANSGLYCOSYLASE RLPA"/>
    <property type="match status" value="1"/>
</dbReference>
<dbReference type="InterPro" id="IPR036908">
    <property type="entry name" value="RlpA-like_sf"/>
</dbReference>
<proteinExistence type="inferred from homology"/>
<evidence type="ECO:0000256" key="2">
    <source>
        <dbReference type="ARBA" id="ARBA00023316"/>
    </source>
</evidence>